<dbReference type="InterPro" id="IPR050789">
    <property type="entry name" value="Diverse_Enzym_Activities"/>
</dbReference>
<dbReference type="SUPFAM" id="SSF56601">
    <property type="entry name" value="beta-lactamase/transpeptidase-like"/>
    <property type="match status" value="1"/>
</dbReference>
<dbReference type="AlphaFoldDB" id="A0A5M8PTV5"/>
<evidence type="ECO:0000313" key="4">
    <source>
        <dbReference type="EMBL" id="KAA6412834.1"/>
    </source>
</evidence>
<gene>
    <name evidence="4" type="ORF">FRX48_03827</name>
</gene>
<evidence type="ECO:0000313" key="5">
    <source>
        <dbReference type="Proteomes" id="UP000324767"/>
    </source>
</evidence>
<keyword evidence="2" id="KW-0378">Hydrolase</keyword>
<dbReference type="Pfam" id="PF00144">
    <property type="entry name" value="Beta-lactamase"/>
    <property type="match status" value="1"/>
</dbReference>
<dbReference type="OrthoDB" id="428260at2759"/>
<accession>A0A5M8PTV5</accession>
<dbReference type="InterPro" id="IPR012338">
    <property type="entry name" value="Beta-lactam/transpept-like"/>
</dbReference>
<organism evidence="4 5">
    <name type="scientific">Lasallia pustulata</name>
    <dbReference type="NCBI Taxonomy" id="136370"/>
    <lineage>
        <taxon>Eukaryota</taxon>
        <taxon>Fungi</taxon>
        <taxon>Dikarya</taxon>
        <taxon>Ascomycota</taxon>
        <taxon>Pezizomycotina</taxon>
        <taxon>Lecanoromycetes</taxon>
        <taxon>OSLEUM clade</taxon>
        <taxon>Umbilicariomycetidae</taxon>
        <taxon>Umbilicariales</taxon>
        <taxon>Umbilicariaceae</taxon>
        <taxon>Lasallia</taxon>
    </lineage>
</organism>
<dbReference type="InterPro" id="IPR001466">
    <property type="entry name" value="Beta-lactam-related"/>
</dbReference>
<evidence type="ECO:0000256" key="2">
    <source>
        <dbReference type="ARBA" id="ARBA00022801"/>
    </source>
</evidence>
<sequence>MANFEELMRNAVANKVVPGAVLVATNKAGTFNYGEAFGLGGLNPDSKPLHLDSTYWVASCTKLMTTICALQCVEKGLFSLDSSEDVKRLIPEMADAEILTGFDAASDGAPITKSPGRKFTLRQMLTHSSGMGYDSFSPPLINWRKTRGEGPLTLCGDLIKGC</sequence>
<dbReference type="PANTHER" id="PTHR43283:SF17">
    <property type="entry name" value="(LOVD), PUTATIVE (AFU_ORTHOLOGUE AFUA_5G00920)-RELATED"/>
    <property type="match status" value="1"/>
</dbReference>
<dbReference type="PANTHER" id="PTHR43283">
    <property type="entry name" value="BETA-LACTAMASE-RELATED"/>
    <property type="match status" value="1"/>
</dbReference>
<dbReference type="Gene3D" id="3.40.710.10">
    <property type="entry name" value="DD-peptidase/beta-lactamase superfamily"/>
    <property type="match status" value="1"/>
</dbReference>
<dbReference type="EMBL" id="VXIT01000005">
    <property type="protein sequence ID" value="KAA6412834.1"/>
    <property type="molecule type" value="Genomic_DNA"/>
</dbReference>
<evidence type="ECO:0000259" key="3">
    <source>
        <dbReference type="Pfam" id="PF00144"/>
    </source>
</evidence>
<dbReference type="GO" id="GO:0016787">
    <property type="term" value="F:hydrolase activity"/>
    <property type="evidence" value="ECO:0007669"/>
    <property type="project" value="UniProtKB-KW"/>
</dbReference>
<comment type="caution">
    <text evidence="4">The sequence shown here is derived from an EMBL/GenBank/DDBJ whole genome shotgun (WGS) entry which is preliminary data.</text>
</comment>
<dbReference type="Proteomes" id="UP000324767">
    <property type="component" value="Unassembled WGS sequence"/>
</dbReference>
<evidence type="ECO:0000256" key="1">
    <source>
        <dbReference type="ARBA" id="ARBA00009009"/>
    </source>
</evidence>
<name>A0A5M8PTV5_9LECA</name>
<feature type="domain" description="Beta-lactamase-related" evidence="3">
    <location>
        <begin position="4"/>
        <end position="140"/>
    </location>
</feature>
<comment type="similarity">
    <text evidence="1">Belongs to the class-A beta-lactamase family.</text>
</comment>
<proteinExistence type="inferred from homology"/>
<reference evidence="4 5" key="1">
    <citation type="submission" date="2019-09" db="EMBL/GenBank/DDBJ databases">
        <title>The hologenome of the rock-dwelling lichen Lasallia pustulata.</title>
        <authorList>
            <person name="Greshake Tzovaras B."/>
            <person name="Segers F."/>
            <person name="Bicker A."/>
            <person name="Dal Grande F."/>
            <person name="Otte J."/>
            <person name="Hankeln T."/>
            <person name="Schmitt I."/>
            <person name="Ebersberger I."/>
        </authorList>
    </citation>
    <scope>NUCLEOTIDE SEQUENCE [LARGE SCALE GENOMIC DNA]</scope>
    <source>
        <strain evidence="4">A1-1</strain>
    </source>
</reference>
<protein>
    <recommendedName>
        <fullName evidence="3">Beta-lactamase-related domain-containing protein</fullName>
    </recommendedName>
</protein>